<proteinExistence type="predicted"/>
<evidence type="ECO:0000313" key="2">
    <source>
        <dbReference type="Proteomes" id="UP000236291"/>
    </source>
</evidence>
<evidence type="ECO:0000313" key="1">
    <source>
        <dbReference type="EMBL" id="PNX56323.1"/>
    </source>
</evidence>
<gene>
    <name evidence="1" type="ORF">L195_g049823</name>
</gene>
<dbReference type="AlphaFoldDB" id="A0A2K3JQL6"/>
<dbReference type="PANTHER" id="PTHR46890">
    <property type="entry name" value="NON-LTR RETROLELEMENT REVERSE TRANSCRIPTASE-LIKE PROTEIN-RELATED"/>
    <property type="match status" value="1"/>
</dbReference>
<dbReference type="InterPro" id="IPR052343">
    <property type="entry name" value="Retrotransposon-Effector_Assoc"/>
</dbReference>
<reference evidence="1 2" key="2">
    <citation type="journal article" date="2017" name="Front. Plant Sci.">
        <title>Gene Classification and Mining of Molecular Markers Useful in Red Clover (Trifolium pratense) Breeding.</title>
        <authorList>
            <person name="Istvanek J."/>
            <person name="Dluhosova J."/>
            <person name="Dluhos P."/>
            <person name="Patkova L."/>
            <person name="Nedelnik J."/>
            <person name="Repkova J."/>
        </authorList>
    </citation>
    <scope>NUCLEOTIDE SEQUENCE [LARGE SCALE GENOMIC DNA]</scope>
    <source>
        <strain evidence="2">cv. Tatra</strain>
        <tissue evidence="1">Young leaves</tissue>
    </source>
</reference>
<name>A0A2K3JQL6_TRIPR</name>
<dbReference type="PANTHER" id="PTHR46890:SF50">
    <property type="entry name" value="RNA-DIRECTED DNA POLYMERASE, EUKARYOTA, REVERSE TRANSCRIPTASE ZINC-BINDING DOMAIN PROTEIN-RELATED"/>
    <property type="match status" value="1"/>
</dbReference>
<dbReference type="Proteomes" id="UP000236291">
    <property type="component" value="Unassembled WGS sequence"/>
</dbReference>
<dbReference type="STRING" id="57577.A0A2K3JQL6"/>
<protein>
    <submittedName>
        <fullName evidence="1">Ribonuclease H</fullName>
    </submittedName>
</protein>
<comment type="caution">
    <text evidence="1">The sequence shown here is derived from an EMBL/GenBank/DDBJ whole genome shotgun (WGS) entry which is preliminary data.</text>
</comment>
<reference evidence="1 2" key="1">
    <citation type="journal article" date="2014" name="Am. J. Bot.">
        <title>Genome assembly and annotation for red clover (Trifolium pratense; Fabaceae).</title>
        <authorList>
            <person name="Istvanek J."/>
            <person name="Jaros M."/>
            <person name="Krenek A."/>
            <person name="Repkova J."/>
        </authorList>
    </citation>
    <scope>NUCLEOTIDE SEQUENCE [LARGE SCALE GENOMIC DNA]</scope>
    <source>
        <strain evidence="2">cv. Tatra</strain>
        <tissue evidence="1">Young leaves</tissue>
    </source>
</reference>
<sequence>MLDVRMSFAEGWRRWIRACVCQSSMSVLVNGRPTKDFSVGKGLRQGDPMSMFVFLIVAEGLSGLMNKAVGSGSFHGYKVNNNLMFHTLQFADDTIIVGEGANPRRNATWLPIIDSMKKRLGV</sequence>
<dbReference type="EMBL" id="ASHM01074286">
    <property type="protein sequence ID" value="PNX56323.1"/>
    <property type="molecule type" value="Genomic_DNA"/>
</dbReference>
<organism evidence="1 2">
    <name type="scientific">Trifolium pratense</name>
    <name type="common">Red clover</name>
    <dbReference type="NCBI Taxonomy" id="57577"/>
    <lineage>
        <taxon>Eukaryota</taxon>
        <taxon>Viridiplantae</taxon>
        <taxon>Streptophyta</taxon>
        <taxon>Embryophyta</taxon>
        <taxon>Tracheophyta</taxon>
        <taxon>Spermatophyta</taxon>
        <taxon>Magnoliopsida</taxon>
        <taxon>eudicotyledons</taxon>
        <taxon>Gunneridae</taxon>
        <taxon>Pentapetalae</taxon>
        <taxon>rosids</taxon>
        <taxon>fabids</taxon>
        <taxon>Fabales</taxon>
        <taxon>Fabaceae</taxon>
        <taxon>Papilionoideae</taxon>
        <taxon>50 kb inversion clade</taxon>
        <taxon>NPAAA clade</taxon>
        <taxon>Hologalegina</taxon>
        <taxon>IRL clade</taxon>
        <taxon>Trifolieae</taxon>
        <taxon>Trifolium</taxon>
    </lineage>
</organism>
<accession>A0A2K3JQL6</accession>